<dbReference type="InterPro" id="IPR051654">
    <property type="entry name" value="Meroterpenoid_MTases"/>
</dbReference>
<dbReference type="AlphaFoldDB" id="A0A2A9NYF2"/>
<organism evidence="5 6">
    <name type="scientific">Amanita thiersii Skay4041</name>
    <dbReference type="NCBI Taxonomy" id="703135"/>
    <lineage>
        <taxon>Eukaryota</taxon>
        <taxon>Fungi</taxon>
        <taxon>Dikarya</taxon>
        <taxon>Basidiomycota</taxon>
        <taxon>Agaricomycotina</taxon>
        <taxon>Agaricomycetes</taxon>
        <taxon>Agaricomycetidae</taxon>
        <taxon>Agaricales</taxon>
        <taxon>Pluteineae</taxon>
        <taxon>Amanitaceae</taxon>
        <taxon>Amanita</taxon>
    </lineage>
</organism>
<comment type="pathway">
    <text evidence="1">Secondary metabolite biosynthesis.</text>
</comment>
<dbReference type="GO" id="GO:0016740">
    <property type="term" value="F:transferase activity"/>
    <property type="evidence" value="ECO:0007669"/>
    <property type="project" value="UniProtKB-KW"/>
</dbReference>
<dbReference type="Gene3D" id="3.40.50.150">
    <property type="entry name" value="Vaccinia Virus protein VP39"/>
    <property type="match status" value="1"/>
</dbReference>
<evidence type="ECO:0000256" key="3">
    <source>
        <dbReference type="ARBA" id="ARBA00022691"/>
    </source>
</evidence>
<dbReference type="EMBL" id="KZ301976">
    <property type="protein sequence ID" value="PFH52913.1"/>
    <property type="molecule type" value="Genomic_DNA"/>
</dbReference>
<dbReference type="OrthoDB" id="2094832at2759"/>
<evidence type="ECO:0000256" key="1">
    <source>
        <dbReference type="ARBA" id="ARBA00005179"/>
    </source>
</evidence>
<dbReference type="PANTHER" id="PTHR35897">
    <property type="entry name" value="METHYLTRANSFERASE AUSD"/>
    <property type="match status" value="1"/>
</dbReference>
<dbReference type="STRING" id="703135.A0A2A9NYF2"/>
<evidence type="ECO:0000256" key="2">
    <source>
        <dbReference type="ARBA" id="ARBA00022679"/>
    </source>
</evidence>
<gene>
    <name evidence="5" type="ORF">AMATHDRAFT_1651</name>
</gene>
<accession>A0A2A9NYF2</accession>
<protein>
    <recommendedName>
        <fullName evidence="7">Methyltransferase domain-containing protein</fullName>
    </recommendedName>
</protein>
<dbReference type="SUPFAM" id="SSF53335">
    <property type="entry name" value="S-adenosyl-L-methionine-dependent methyltransferases"/>
    <property type="match status" value="1"/>
</dbReference>
<dbReference type="InterPro" id="IPR029063">
    <property type="entry name" value="SAM-dependent_MTases_sf"/>
</dbReference>
<evidence type="ECO:0000256" key="4">
    <source>
        <dbReference type="ARBA" id="ARBA00038314"/>
    </source>
</evidence>
<evidence type="ECO:0008006" key="7">
    <source>
        <dbReference type="Google" id="ProtNLM"/>
    </source>
</evidence>
<keyword evidence="2" id="KW-0808">Transferase</keyword>
<evidence type="ECO:0000313" key="5">
    <source>
        <dbReference type="EMBL" id="PFH52913.1"/>
    </source>
</evidence>
<evidence type="ECO:0000313" key="6">
    <source>
        <dbReference type="Proteomes" id="UP000242287"/>
    </source>
</evidence>
<keyword evidence="3" id="KW-0949">S-adenosyl-L-methionine</keyword>
<name>A0A2A9NYF2_9AGAR</name>
<proteinExistence type="inferred from homology"/>
<sequence length="304" mass="34473">MSTSQQHNTTDTDTKQEFNLDVTLLSLDSEESEFFKSQTGIVDDEELRKHILDIQMRAYKVYPYPCIYRFSFTRLKISRLPAYKSVLNLKHERSNPIFLDIGCCFGNDIRKIVADGWPIQNVIASDLRTEFWDCGHDLFKSKTATFPAAFVPGDAFDPNMISPRAPLYETPQTPCPDLKSLKSLNPLQGHISAIHASSFFHLFNEEKQLELARKLATLLSPASGSVIFGSHVGKLVKGIRSIAPRGSTVSMFCHSPDSWRDVWNGQVFAKDTIHVEAGLKEIDRDIGFGVEEEVWILYWSIKRL</sequence>
<keyword evidence="6" id="KW-1185">Reference proteome</keyword>
<comment type="similarity">
    <text evidence="4">Belongs to the class I-like SAM-binding methyltransferase superfamily.</text>
</comment>
<dbReference type="PANTHER" id="PTHR35897:SF1">
    <property type="entry name" value="METHYLTRANSFERASE AUSD"/>
    <property type="match status" value="1"/>
</dbReference>
<reference evidence="5 6" key="1">
    <citation type="submission" date="2014-02" db="EMBL/GenBank/DDBJ databases">
        <title>Transposable element dynamics among asymbiotic and ectomycorrhizal Amanita fungi.</title>
        <authorList>
            <consortium name="DOE Joint Genome Institute"/>
            <person name="Hess J."/>
            <person name="Skrede I."/>
            <person name="Wolfe B."/>
            <person name="LaButti K."/>
            <person name="Ohm R.A."/>
            <person name="Grigoriev I.V."/>
            <person name="Pringle A."/>
        </authorList>
    </citation>
    <scope>NUCLEOTIDE SEQUENCE [LARGE SCALE GENOMIC DNA]</scope>
    <source>
        <strain evidence="5 6">SKay4041</strain>
    </source>
</reference>
<dbReference type="Proteomes" id="UP000242287">
    <property type="component" value="Unassembled WGS sequence"/>
</dbReference>